<accession>A0A1C2IEI0</accession>
<keyword evidence="2" id="KW-1185">Reference proteome</keyword>
<dbReference type="OrthoDB" id="5792273at2"/>
<dbReference type="GO" id="GO:0015562">
    <property type="term" value="F:efflux transmembrane transporter activity"/>
    <property type="evidence" value="ECO:0007669"/>
    <property type="project" value="TreeGrafter"/>
</dbReference>
<dbReference type="Gene3D" id="2.40.50.100">
    <property type="match status" value="1"/>
</dbReference>
<dbReference type="Gene3D" id="1.10.287.470">
    <property type="entry name" value="Helix hairpin bin"/>
    <property type="match status" value="1"/>
</dbReference>
<gene>
    <name evidence="1" type="ORF">A6M23_06285</name>
</gene>
<dbReference type="Gene3D" id="2.40.420.20">
    <property type="match status" value="1"/>
</dbReference>
<organism evidence="1 2">
    <name type="scientific">Acidithiobacillus thiooxidans</name>
    <name type="common">Thiobacillus thiooxidans</name>
    <dbReference type="NCBI Taxonomy" id="930"/>
    <lineage>
        <taxon>Bacteria</taxon>
        <taxon>Pseudomonadati</taxon>
        <taxon>Pseudomonadota</taxon>
        <taxon>Acidithiobacillia</taxon>
        <taxon>Acidithiobacillales</taxon>
        <taxon>Acidithiobacillaceae</taxon>
        <taxon>Acidithiobacillus</taxon>
    </lineage>
</organism>
<evidence type="ECO:0000313" key="1">
    <source>
        <dbReference type="EMBL" id="OCX74391.1"/>
    </source>
</evidence>
<name>A0A1C2IEI0_ACITH</name>
<dbReference type="Proteomes" id="UP000095008">
    <property type="component" value="Unassembled WGS sequence"/>
</dbReference>
<comment type="caution">
    <text evidence="1">The sequence shown here is derived from an EMBL/GenBank/DDBJ whole genome shotgun (WGS) entry which is preliminary data.</text>
</comment>
<dbReference type="AlphaFoldDB" id="A0A1C2IEI0"/>
<reference evidence="1" key="1">
    <citation type="journal article" date="2016" name="Int. J. Mol. Sci.">
        <title>Comparative genomics of the extreme acidophile Acidithiobacillus thiooxidans reveals intraspecific divergence and niche adaptation.</title>
        <authorList>
            <person name="Zhang X."/>
            <person name="Feng X."/>
            <person name="Tao J."/>
            <person name="Ma L."/>
            <person name="Xiao Y."/>
            <person name="Liang Y."/>
            <person name="Liu X."/>
            <person name="Yin H."/>
        </authorList>
    </citation>
    <scope>NUCLEOTIDE SEQUENCE [LARGE SCALE GENOMIC DNA]</scope>
    <source>
        <strain evidence="1">DXS-W</strain>
    </source>
</reference>
<proteinExistence type="predicted"/>
<evidence type="ECO:0000313" key="2">
    <source>
        <dbReference type="Proteomes" id="UP000095008"/>
    </source>
</evidence>
<dbReference type="Gene3D" id="2.40.30.170">
    <property type="match status" value="1"/>
</dbReference>
<dbReference type="GO" id="GO:1990281">
    <property type="term" value="C:efflux pump complex"/>
    <property type="evidence" value="ECO:0007669"/>
    <property type="project" value="TreeGrafter"/>
</dbReference>
<dbReference type="EMBL" id="LWRY01000040">
    <property type="protein sequence ID" value="OCX74391.1"/>
    <property type="molecule type" value="Genomic_DNA"/>
</dbReference>
<dbReference type="PANTHER" id="PTHR30469:SF15">
    <property type="entry name" value="HLYD FAMILY OF SECRETION PROTEINS"/>
    <property type="match status" value="1"/>
</dbReference>
<dbReference type="SUPFAM" id="SSF111369">
    <property type="entry name" value="HlyD-like secretion proteins"/>
    <property type="match status" value="1"/>
</dbReference>
<dbReference type="PANTHER" id="PTHR30469">
    <property type="entry name" value="MULTIDRUG RESISTANCE PROTEIN MDTA"/>
    <property type="match status" value="1"/>
</dbReference>
<protein>
    <submittedName>
        <fullName evidence="1">Efflux transporter periplasmic adaptor subunit</fullName>
    </submittedName>
</protein>
<sequence>MSTVISKSFLVPLSALLCICLNIAPTYAHLAQRAIVRLTPCTRDIRVMGVAESLGDVTLSAPMTGRVLGPFLPTGNVADSAVIARIVPPGLHAKILAAQAQELFAHTQLQRARILLQDGVVARQDVDQKKLLFEESQDALRILEAEDGDQILKAPFAGVLHYLVPPGSVVTAGDPIAHLAGHDVPWIRALLTPEQARKVRIQAKVAIRAQGWSGYGDVRSIGQSARQQGLVSLYVSLPTTSPILPGEWVNLAIPIIGHVAFQVPTPSIVMRGASSEVFVDRRGRVVAVPVKIKANRGGSTWVQGALKVGESVVVAGSNLLASGTPVKHADTEGQ</sequence>